<proteinExistence type="inferred from homology"/>
<gene>
    <name evidence="5" type="ORF">UXQ13_12525</name>
</gene>
<dbReference type="InterPro" id="IPR015813">
    <property type="entry name" value="Pyrv/PenolPyrv_kinase-like_dom"/>
</dbReference>
<evidence type="ECO:0000259" key="4">
    <source>
        <dbReference type="Pfam" id="PF03328"/>
    </source>
</evidence>
<dbReference type="GO" id="GO:0016829">
    <property type="term" value="F:lyase activity"/>
    <property type="evidence" value="ECO:0007669"/>
    <property type="project" value="UniProtKB-KW"/>
</dbReference>
<dbReference type="InterPro" id="IPR040442">
    <property type="entry name" value="Pyrv_kinase-like_dom_sf"/>
</dbReference>
<feature type="domain" description="HpcH/HpaI aldolase/citrate lyase" evidence="4">
    <location>
        <begin position="14"/>
        <end position="232"/>
    </location>
</feature>
<protein>
    <submittedName>
        <fullName evidence="5">Aldolase/citrate lyase family protein</fullName>
    </submittedName>
</protein>
<dbReference type="PANTHER" id="PTHR30502:SF0">
    <property type="entry name" value="PHOSPHOENOLPYRUVATE CARBOXYLASE FAMILY PROTEIN"/>
    <property type="match status" value="1"/>
</dbReference>
<organism evidence="5 6">
    <name type="scientific">Klenkia terrae</name>
    <dbReference type="NCBI Taxonomy" id="1052259"/>
    <lineage>
        <taxon>Bacteria</taxon>
        <taxon>Bacillati</taxon>
        <taxon>Actinomycetota</taxon>
        <taxon>Actinomycetes</taxon>
        <taxon>Geodermatophilales</taxon>
        <taxon>Geodermatophilaceae</taxon>
        <taxon>Klenkia</taxon>
    </lineage>
</organism>
<sequence length="244" mass="24794">MTSTPAGFGPGGRGVWCSDASPGTVRRLGQAGFDWVCLDMQHGTYGRAELLEVARLWHGTPADLVVRVPSAEFTGIGLALDAGAAAVVVPQVDSPEQARAAVEAASYPPLGRRSAGQLTPTWGEPATDLGTTNDQVVCAVMIESAAALDRVEEIAAVEGVGLLFIGPNDLALTLGSTVDGLLDDRTADSALDRITAAGRAAGVPVGAYGGDPATAARFAARGIDCLAVATDLWVTATGAAQALR</sequence>
<keyword evidence="6" id="KW-1185">Reference proteome</keyword>
<dbReference type="Proteomes" id="UP001373496">
    <property type="component" value="Unassembled WGS sequence"/>
</dbReference>
<dbReference type="PANTHER" id="PTHR30502">
    <property type="entry name" value="2-KETO-3-DEOXY-L-RHAMNONATE ALDOLASE"/>
    <property type="match status" value="1"/>
</dbReference>
<reference evidence="5 6" key="1">
    <citation type="submission" date="2024-03" db="EMBL/GenBank/DDBJ databases">
        <title>Draft genome sequence of Klenkia terrae.</title>
        <authorList>
            <person name="Duangmal K."/>
            <person name="Chantavorakit T."/>
        </authorList>
    </citation>
    <scope>NUCLEOTIDE SEQUENCE [LARGE SCALE GENOMIC DNA]</scope>
    <source>
        <strain evidence="5 6">JCM 17786</strain>
    </source>
</reference>
<evidence type="ECO:0000313" key="5">
    <source>
        <dbReference type="EMBL" id="MEI4279292.1"/>
    </source>
</evidence>
<comment type="similarity">
    <text evidence="1">Belongs to the HpcH/HpaI aldolase family.</text>
</comment>
<dbReference type="EMBL" id="JBAPLV010000012">
    <property type="protein sequence ID" value="MEI4279292.1"/>
    <property type="molecule type" value="Genomic_DNA"/>
</dbReference>
<evidence type="ECO:0000256" key="2">
    <source>
        <dbReference type="ARBA" id="ARBA00022723"/>
    </source>
</evidence>
<keyword evidence="2" id="KW-0479">Metal-binding</keyword>
<dbReference type="SUPFAM" id="SSF51621">
    <property type="entry name" value="Phosphoenolpyruvate/pyruvate domain"/>
    <property type="match status" value="1"/>
</dbReference>
<dbReference type="Gene3D" id="3.20.20.60">
    <property type="entry name" value="Phosphoenolpyruvate-binding domains"/>
    <property type="match status" value="1"/>
</dbReference>
<evidence type="ECO:0000313" key="6">
    <source>
        <dbReference type="Proteomes" id="UP001373496"/>
    </source>
</evidence>
<accession>A0ABU8E6L2</accession>
<name>A0ABU8E6L2_9ACTN</name>
<dbReference type="InterPro" id="IPR050251">
    <property type="entry name" value="HpcH-HpaI_aldolase"/>
</dbReference>
<evidence type="ECO:0000256" key="3">
    <source>
        <dbReference type="ARBA" id="ARBA00023239"/>
    </source>
</evidence>
<keyword evidence="3 5" id="KW-0456">Lyase</keyword>
<dbReference type="RefSeq" id="WP_225235649.1">
    <property type="nucleotide sequence ID" value="NZ_JBAPLV010000012.1"/>
</dbReference>
<evidence type="ECO:0000256" key="1">
    <source>
        <dbReference type="ARBA" id="ARBA00005568"/>
    </source>
</evidence>
<comment type="caution">
    <text evidence="5">The sequence shown here is derived from an EMBL/GenBank/DDBJ whole genome shotgun (WGS) entry which is preliminary data.</text>
</comment>
<dbReference type="Pfam" id="PF03328">
    <property type="entry name" value="HpcH_HpaI"/>
    <property type="match status" value="1"/>
</dbReference>
<dbReference type="InterPro" id="IPR005000">
    <property type="entry name" value="Aldolase/citrate-lyase_domain"/>
</dbReference>